<dbReference type="PANTHER" id="PTHR13954">
    <property type="entry name" value="IRE1-RELATED"/>
    <property type="match status" value="1"/>
</dbReference>
<dbReference type="Gene3D" id="3.40.50.410">
    <property type="entry name" value="von Willebrand factor, type A domain"/>
    <property type="match status" value="2"/>
</dbReference>
<feature type="domain" description="MIB/HERC2" evidence="13">
    <location>
        <begin position="977"/>
        <end position="1049"/>
    </location>
</feature>
<dbReference type="CDD" id="cd00198">
    <property type="entry name" value="vWFA"/>
    <property type="match status" value="2"/>
</dbReference>
<protein>
    <recommendedName>
        <fullName evidence="1">non-specific serine/threonine protein kinase</fullName>
        <ecNumber evidence="1">2.7.11.1</ecNumber>
    </recommendedName>
</protein>
<feature type="compositionally biased region" description="Basic and acidic residues" evidence="9">
    <location>
        <begin position="920"/>
        <end position="929"/>
    </location>
</feature>
<dbReference type="Gene3D" id="1.20.1440.180">
    <property type="entry name" value="KEN domain"/>
    <property type="match status" value="1"/>
</dbReference>
<organism evidence="14 15">
    <name type="scientific">Sinanodonta woodiana</name>
    <name type="common">Chinese pond mussel</name>
    <name type="synonym">Anodonta woodiana</name>
    <dbReference type="NCBI Taxonomy" id="1069815"/>
    <lineage>
        <taxon>Eukaryota</taxon>
        <taxon>Metazoa</taxon>
        <taxon>Spiralia</taxon>
        <taxon>Lophotrochozoa</taxon>
        <taxon>Mollusca</taxon>
        <taxon>Bivalvia</taxon>
        <taxon>Autobranchia</taxon>
        <taxon>Heteroconchia</taxon>
        <taxon>Palaeoheterodonta</taxon>
        <taxon>Unionida</taxon>
        <taxon>Unionoidea</taxon>
        <taxon>Unionidae</taxon>
        <taxon>Unioninae</taxon>
        <taxon>Sinanodonta</taxon>
    </lineage>
</organism>
<feature type="region of interest" description="Disordered" evidence="9">
    <location>
        <begin position="442"/>
        <end position="500"/>
    </location>
</feature>
<dbReference type="Pfam" id="PF00069">
    <property type="entry name" value="Pkinase"/>
    <property type="match status" value="1"/>
</dbReference>
<dbReference type="PROSITE" id="PS51416">
    <property type="entry name" value="MIB_HERC2"/>
    <property type="match status" value="2"/>
</dbReference>
<dbReference type="Gene3D" id="3.30.200.20">
    <property type="entry name" value="Phosphorylase Kinase, domain 1"/>
    <property type="match status" value="1"/>
</dbReference>
<comment type="caution">
    <text evidence="14">The sequence shown here is derived from an EMBL/GenBank/DDBJ whole genome shotgun (WGS) entry which is preliminary data.</text>
</comment>
<keyword evidence="8" id="KW-0175">Coiled coil</keyword>
<keyword evidence="15" id="KW-1185">Reference proteome</keyword>
<dbReference type="Gene3D" id="1.10.510.10">
    <property type="entry name" value="Transferase(Phosphotransferase) domain 1"/>
    <property type="match status" value="1"/>
</dbReference>
<feature type="domain" description="MIB/HERC2" evidence="13">
    <location>
        <begin position="370"/>
        <end position="444"/>
    </location>
</feature>
<dbReference type="SUPFAM" id="SSF159034">
    <property type="entry name" value="Mib/herc2 domain-like"/>
    <property type="match status" value="3"/>
</dbReference>
<evidence type="ECO:0000256" key="9">
    <source>
        <dbReference type="SAM" id="MobiDB-lite"/>
    </source>
</evidence>
<dbReference type="FunFam" id="3.30.200.20:FF:000077">
    <property type="entry name" value="Putative Serine/threonine-protein kinase/endoribonuclease IRE1"/>
    <property type="match status" value="1"/>
</dbReference>
<dbReference type="PROSITE" id="PS50234">
    <property type="entry name" value="VWFA"/>
    <property type="match status" value="2"/>
</dbReference>
<sequence>APPEVPSLEHWCNLAQEELEIGQSLDIDGIHTVVCIDISDSMKLGDAWKQSKEFFTQFIQGLSENQEIEDGEYVALSVFGRVVRVVQRLTKKYSHLQREFDSLTIGGPSPLYGGLLMALAGVTSVTIESVNGVIITSRIILVTDGHPTNPLLIAGSDDYDPDKEKKYQVIATNAADNIANKSIRIDCVPVGDADVPFLNMIASRTQGKVYSYTDGKMLGRRTAICVYARHIVSMWEMMDLFGSSVDTDRLPEVMMDLHKPDQITSFSTDEQEQALKIAKDAFKTDMLYGDSDYNYEFKDPDVKLPSLGTRVRRVSMPELNNIQCDYSGPGTIVGHHKNKTQVRVEWDSNKKAELYYYGGKENNEVMIVDEPRILQSNHLIATGCHVRRGKDCKWGDKDGTPDTIGVVIKVDDRGIVLVRWPDKRKDVYRFGANGKFDLEICPSDSAVMPSQSSPPQPGPNSDDESISDPLSSMSSRKGKDKIDESNLDLGESVSQISNTSHWDELAKRELEEAQMINTPGIHTVICIDTSESMREGSAWNETQTFFDEFIKEIEMVTKETHINNEQIALSVFGQEVKVVQRQCKNHRQLREAFGILKIGGPTPMYGGLQMALAGFANRGNSGILNQELSGLLMALVGNSIIKEIRTPPRLILLTDGFPTDTVLSSGPDVRISTEEAKSDVMKAVMKISERKISIYIVPVGDADVSFLSEIASKADGQIVSYTDGRKLARITINNLCAEIVLQKWKKDRKIGRLFGTEMSLEDVMEVPVNSLIASLSEANKVEVLQIAKQAMEKGLLEEEEEEDELENYYDDKQVDLPSLETIVSCALDSDREIGDADGPGTIVGHHIIKTRTLDKRQTADGTPTSAQTCNPRKQSVPSIMPILQNLKKKIDRVTASAGKKFKELDDADVKLPPLGTRVRRGPDWDRGQQDDDGPGTIISHHKNKKQVLVEWDNNGTCDFYHFDEKDKQDVMVVNEPRVLQENERIATGCHVRRGPDWKWDNQDGTPGAEGVVIHVQDEDYVWVRWPNKTQNVYRFGLEGYLDLEVCPESELPVETDHRPESPQSIHFTTEIQDGNGKIDLSVQKQKGESKYQLILMTSVSKIAILGLNTQADMMPELDHLIFLYTKHEASRMPNVVPTAGSISDMEENASTMQPPTIISTVRESTDTSSSSTEAITATGCTITATAIPTITTTSSLNSNTSTGLPVGITKIKNICYEPESLLGSGCYGTNVYKGSFDGRDVAVKQLLKQNFSLAEREIKLLRESDHHENIIRYFMNEQDVNFLYIALELCEGTLEDFVKDKLVNAKKLEPIELIHQTMKGLVHLHSLDIVHRDIKPHNILISRPNAKGEVRALISDFGLSRKLPSGKQSFSAKSDVYGTDGWAAPEMSKTGQNKTLAVDIFSAGCVMYYALTMGKHPFGDEPSEIQYQIHRGIFKLDQLPSTSDGYIAKDIIQNMLSSTPEARPTAKAVCHHLLFWNNDLKLRFIEATSNWITKTVVQDIETPQEKIFDPDWTKQLSQELNDDIRNDKRYNTSTVKGLLRLIRNKKEMLPYFQRQHYDDQTSDVQKSLGAIPDDCSSSSGHHCAKYWKLATVCQGIKQNYRDKYRD</sequence>
<evidence type="ECO:0000313" key="15">
    <source>
        <dbReference type="Proteomes" id="UP001634394"/>
    </source>
</evidence>
<dbReference type="PROSITE" id="PS51392">
    <property type="entry name" value="KEN"/>
    <property type="match status" value="1"/>
</dbReference>
<dbReference type="Pfam" id="PF06701">
    <property type="entry name" value="MIB_HERC2"/>
    <property type="match status" value="2"/>
</dbReference>
<dbReference type="Proteomes" id="UP001634394">
    <property type="component" value="Unassembled WGS sequence"/>
</dbReference>
<reference evidence="14 15" key="1">
    <citation type="submission" date="2024-11" db="EMBL/GenBank/DDBJ databases">
        <title>Chromosome-level genome assembly of the freshwater bivalve Anodonta woodiana.</title>
        <authorList>
            <person name="Chen X."/>
        </authorList>
    </citation>
    <scope>NUCLEOTIDE SEQUENCE [LARGE SCALE GENOMIC DNA]</scope>
    <source>
        <strain evidence="14">MN2024</strain>
        <tissue evidence="14">Gills</tissue>
    </source>
</reference>
<proteinExistence type="predicted"/>
<dbReference type="Gene3D" id="2.30.30.40">
    <property type="entry name" value="SH3 Domains"/>
    <property type="match status" value="4"/>
</dbReference>
<feature type="region of interest" description="Disordered" evidence="9">
    <location>
        <begin position="854"/>
        <end position="873"/>
    </location>
</feature>
<feature type="domain" description="Protein kinase" evidence="10">
    <location>
        <begin position="1216"/>
        <end position="1475"/>
    </location>
</feature>
<dbReference type="InterPro" id="IPR045133">
    <property type="entry name" value="IRE1/2-like"/>
</dbReference>
<evidence type="ECO:0000259" key="11">
    <source>
        <dbReference type="PROSITE" id="PS50234"/>
    </source>
</evidence>
<dbReference type="InterPro" id="IPR038357">
    <property type="entry name" value="KEN_sf"/>
</dbReference>
<feature type="domain" description="VWFA" evidence="11">
    <location>
        <begin position="522"/>
        <end position="735"/>
    </location>
</feature>
<dbReference type="InterPro" id="IPR010606">
    <property type="entry name" value="Mib_Herc2"/>
</dbReference>
<dbReference type="InterPro" id="IPR010513">
    <property type="entry name" value="KEN_dom"/>
</dbReference>
<keyword evidence="5" id="KW-0547">Nucleotide-binding</keyword>
<dbReference type="InterPro" id="IPR036465">
    <property type="entry name" value="vWFA_dom_sf"/>
</dbReference>
<dbReference type="EC" id="2.7.11.1" evidence="1"/>
<evidence type="ECO:0000313" key="14">
    <source>
        <dbReference type="EMBL" id="KAL3837576.1"/>
    </source>
</evidence>
<accession>A0ABD3TKH0</accession>
<evidence type="ECO:0000256" key="8">
    <source>
        <dbReference type="SAM" id="Coils"/>
    </source>
</evidence>
<gene>
    <name evidence="14" type="ORF">ACJMK2_022924</name>
</gene>
<dbReference type="SUPFAM" id="SSF56112">
    <property type="entry name" value="Protein kinase-like (PK-like)"/>
    <property type="match status" value="1"/>
</dbReference>
<keyword evidence="7" id="KW-0067">ATP-binding</keyword>
<dbReference type="SUPFAM" id="SSF53300">
    <property type="entry name" value="vWA-like"/>
    <property type="match status" value="2"/>
</dbReference>
<dbReference type="SMART" id="SM00220">
    <property type="entry name" value="S_TKc"/>
    <property type="match status" value="1"/>
</dbReference>
<feature type="non-terminal residue" evidence="14">
    <location>
        <position position="1"/>
    </location>
</feature>
<evidence type="ECO:0000259" key="13">
    <source>
        <dbReference type="PROSITE" id="PS51416"/>
    </source>
</evidence>
<dbReference type="EMBL" id="JBJQND010000018">
    <property type="protein sequence ID" value="KAL3837576.1"/>
    <property type="molecule type" value="Genomic_DNA"/>
</dbReference>
<dbReference type="InterPro" id="IPR011009">
    <property type="entry name" value="Kinase-like_dom_sf"/>
</dbReference>
<evidence type="ECO:0000259" key="12">
    <source>
        <dbReference type="PROSITE" id="PS51392"/>
    </source>
</evidence>
<name>A0ABD3TKH0_SINWO</name>
<feature type="coiled-coil region" evidence="8">
    <location>
        <begin position="781"/>
        <end position="808"/>
    </location>
</feature>
<keyword evidence="4" id="KW-0732">Signal</keyword>
<evidence type="ECO:0000256" key="2">
    <source>
        <dbReference type="ARBA" id="ARBA00022527"/>
    </source>
</evidence>
<dbReference type="InterPro" id="IPR008271">
    <property type="entry name" value="Ser/Thr_kinase_AS"/>
</dbReference>
<feature type="domain" description="VWFA" evidence="11">
    <location>
        <begin position="31"/>
        <end position="231"/>
    </location>
</feature>
<feature type="compositionally biased region" description="Polar residues" evidence="9">
    <location>
        <begin position="859"/>
        <end position="873"/>
    </location>
</feature>
<dbReference type="InterPro" id="IPR037252">
    <property type="entry name" value="Mib_Herc2_sf"/>
</dbReference>
<evidence type="ECO:0000256" key="1">
    <source>
        <dbReference type="ARBA" id="ARBA00012513"/>
    </source>
</evidence>
<keyword evidence="6" id="KW-0418">Kinase</keyword>
<keyword evidence="2" id="KW-0723">Serine/threonine-protein kinase</keyword>
<feature type="domain" description="KEN" evidence="12">
    <location>
        <begin position="1478"/>
        <end position="1606"/>
    </location>
</feature>
<evidence type="ECO:0000256" key="3">
    <source>
        <dbReference type="ARBA" id="ARBA00022679"/>
    </source>
</evidence>
<dbReference type="SMART" id="SM00327">
    <property type="entry name" value="VWA"/>
    <property type="match status" value="2"/>
</dbReference>
<evidence type="ECO:0000256" key="7">
    <source>
        <dbReference type="ARBA" id="ARBA00022840"/>
    </source>
</evidence>
<evidence type="ECO:0000256" key="6">
    <source>
        <dbReference type="ARBA" id="ARBA00022777"/>
    </source>
</evidence>
<evidence type="ECO:0000259" key="10">
    <source>
        <dbReference type="PROSITE" id="PS50011"/>
    </source>
</evidence>
<evidence type="ECO:0000256" key="4">
    <source>
        <dbReference type="ARBA" id="ARBA00022729"/>
    </source>
</evidence>
<dbReference type="GO" id="GO:0005524">
    <property type="term" value="F:ATP binding"/>
    <property type="evidence" value="ECO:0007669"/>
    <property type="project" value="UniProtKB-KW"/>
</dbReference>
<feature type="region of interest" description="Disordered" evidence="9">
    <location>
        <begin position="912"/>
        <end position="939"/>
    </location>
</feature>
<dbReference type="Pfam" id="PF06479">
    <property type="entry name" value="Ribonuc_2-5A"/>
    <property type="match status" value="1"/>
</dbReference>
<dbReference type="Pfam" id="PF13519">
    <property type="entry name" value="VWA_2"/>
    <property type="match status" value="2"/>
</dbReference>
<dbReference type="GO" id="GO:0004674">
    <property type="term" value="F:protein serine/threonine kinase activity"/>
    <property type="evidence" value="ECO:0007669"/>
    <property type="project" value="UniProtKB-KW"/>
</dbReference>
<dbReference type="PROSITE" id="PS00108">
    <property type="entry name" value="PROTEIN_KINASE_ST"/>
    <property type="match status" value="1"/>
</dbReference>
<keyword evidence="3" id="KW-0808">Transferase</keyword>
<evidence type="ECO:0000256" key="5">
    <source>
        <dbReference type="ARBA" id="ARBA00022741"/>
    </source>
</evidence>
<dbReference type="PROSITE" id="PS50011">
    <property type="entry name" value="PROTEIN_KINASE_DOM"/>
    <property type="match status" value="1"/>
</dbReference>
<dbReference type="InterPro" id="IPR000719">
    <property type="entry name" value="Prot_kinase_dom"/>
</dbReference>
<dbReference type="PANTHER" id="PTHR13954:SF6">
    <property type="entry name" value="NON-SPECIFIC SERINE_THREONINE PROTEIN KINASE"/>
    <property type="match status" value="1"/>
</dbReference>
<dbReference type="InterPro" id="IPR002035">
    <property type="entry name" value="VWF_A"/>
</dbReference>